<sequence>MGTNREYADKAVQTENEILHDRISPSPPCMLLNESAYSPVTASGSSTSAICLPLVSHQSPKPKKTFLDVRHPPGDLTSRRVVSMPENEGEGPHCSNGPSARIVSMPDYIRPHLRFSVELHGSTSGDPFGPYSGQLELHRSPTDLPQMPSPPSSSESFLIVGKSVRLSEDFTRGIVLSHPLTEEAEDWMAWASSPPRPIPALHGPPSLPYARCPSGAEGTIIEEPSNVSRIIWGLGSDDQLPARRRLLEGGRFGRAEQPMPQPPSSRPSQMQKKPAVASQRHLSLRSSPRKGGEPSDKQSRPWLPHISCKRSTPARQAPTQQPSIEVKRHYGDQSFEPISNYSPGDEASPTTDRTFSRLRPAHVPRPLENFSTDLEERSYAPQVSRSLVASSALHGCLRTAPRIFVEPRLNEPSYQAPNHSTMDTAQLSPQYLYQRGPRTREVQQVPVPSSSSSPLWPPYVTSHQRSAVLLPSDSGVSAAGLDNIHLKTRALSTKAYSQSQPQYQHGREYDGNADGRKHLYVRGAHCGRSLPQNPNNAPETIRRNTTSPNTLANYFMQMQVQPRPPDMHRPIPPIASAVPAPFHPAVHGTNDVGVSLTGPRWAVSTTTLDSALSHNFSYGSTMAVFVVRFVQCRLSPLPDAPSSQREDAL</sequence>
<dbReference type="HOGENOM" id="CLU_422172_0_0_1"/>
<dbReference type="OrthoDB" id="2573559at2759"/>
<feature type="compositionally biased region" description="Polar residues" evidence="1">
    <location>
        <begin position="336"/>
        <end position="353"/>
    </location>
</feature>
<evidence type="ECO:0000256" key="1">
    <source>
        <dbReference type="SAM" id="MobiDB-lite"/>
    </source>
</evidence>
<dbReference type="EMBL" id="KN831953">
    <property type="protein sequence ID" value="KIO09906.1"/>
    <property type="molecule type" value="Genomic_DNA"/>
</dbReference>
<evidence type="ECO:0000313" key="2">
    <source>
        <dbReference type="EMBL" id="KIO09906.1"/>
    </source>
</evidence>
<dbReference type="InParanoid" id="A0A0C3PM92"/>
<dbReference type="Proteomes" id="UP000054217">
    <property type="component" value="Unassembled WGS sequence"/>
</dbReference>
<dbReference type="AlphaFoldDB" id="A0A0C3PM92"/>
<reference evidence="2 3" key="1">
    <citation type="submission" date="2014-04" db="EMBL/GenBank/DDBJ databases">
        <authorList>
            <consortium name="DOE Joint Genome Institute"/>
            <person name="Kuo A."/>
            <person name="Kohler A."/>
            <person name="Costa M.D."/>
            <person name="Nagy L.G."/>
            <person name="Floudas D."/>
            <person name="Copeland A."/>
            <person name="Barry K.W."/>
            <person name="Cichocki N."/>
            <person name="Veneault-Fourrey C."/>
            <person name="LaButti K."/>
            <person name="Lindquist E.A."/>
            <person name="Lipzen A."/>
            <person name="Lundell T."/>
            <person name="Morin E."/>
            <person name="Murat C."/>
            <person name="Sun H."/>
            <person name="Tunlid A."/>
            <person name="Henrissat B."/>
            <person name="Grigoriev I.V."/>
            <person name="Hibbett D.S."/>
            <person name="Martin F."/>
            <person name="Nordberg H.P."/>
            <person name="Cantor M.N."/>
            <person name="Hua S.X."/>
        </authorList>
    </citation>
    <scope>NUCLEOTIDE SEQUENCE [LARGE SCALE GENOMIC DNA]</scope>
    <source>
        <strain evidence="2 3">Marx 270</strain>
    </source>
</reference>
<proteinExistence type="predicted"/>
<feature type="region of interest" description="Disordered" evidence="1">
    <location>
        <begin position="250"/>
        <end position="370"/>
    </location>
</feature>
<dbReference type="STRING" id="870435.A0A0C3PM92"/>
<keyword evidence="3" id="KW-1185">Reference proteome</keyword>
<feature type="compositionally biased region" description="Basic and acidic residues" evidence="1">
    <location>
        <begin position="290"/>
        <end position="299"/>
    </location>
</feature>
<protein>
    <submittedName>
        <fullName evidence="2">Uncharacterized protein</fullName>
    </submittedName>
</protein>
<feature type="compositionally biased region" description="Polar residues" evidence="1">
    <location>
        <begin position="530"/>
        <end position="546"/>
    </location>
</feature>
<evidence type="ECO:0000313" key="3">
    <source>
        <dbReference type="Proteomes" id="UP000054217"/>
    </source>
</evidence>
<feature type="region of interest" description="Disordered" evidence="1">
    <location>
        <begin position="526"/>
        <end position="546"/>
    </location>
</feature>
<reference evidence="3" key="2">
    <citation type="submission" date="2015-01" db="EMBL/GenBank/DDBJ databases">
        <title>Evolutionary Origins and Diversification of the Mycorrhizal Mutualists.</title>
        <authorList>
            <consortium name="DOE Joint Genome Institute"/>
            <consortium name="Mycorrhizal Genomics Consortium"/>
            <person name="Kohler A."/>
            <person name="Kuo A."/>
            <person name="Nagy L.G."/>
            <person name="Floudas D."/>
            <person name="Copeland A."/>
            <person name="Barry K.W."/>
            <person name="Cichocki N."/>
            <person name="Veneault-Fourrey C."/>
            <person name="LaButti K."/>
            <person name="Lindquist E.A."/>
            <person name="Lipzen A."/>
            <person name="Lundell T."/>
            <person name="Morin E."/>
            <person name="Murat C."/>
            <person name="Riley R."/>
            <person name="Ohm R."/>
            <person name="Sun H."/>
            <person name="Tunlid A."/>
            <person name="Henrissat B."/>
            <person name="Grigoriev I.V."/>
            <person name="Hibbett D.S."/>
            <person name="Martin F."/>
        </authorList>
    </citation>
    <scope>NUCLEOTIDE SEQUENCE [LARGE SCALE GENOMIC DNA]</scope>
    <source>
        <strain evidence="3">Marx 270</strain>
    </source>
</reference>
<gene>
    <name evidence="2" type="ORF">M404DRAFT_219450</name>
</gene>
<organism evidence="2 3">
    <name type="scientific">Pisolithus tinctorius Marx 270</name>
    <dbReference type="NCBI Taxonomy" id="870435"/>
    <lineage>
        <taxon>Eukaryota</taxon>
        <taxon>Fungi</taxon>
        <taxon>Dikarya</taxon>
        <taxon>Basidiomycota</taxon>
        <taxon>Agaricomycotina</taxon>
        <taxon>Agaricomycetes</taxon>
        <taxon>Agaricomycetidae</taxon>
        <taxon>Boletales</taxon>
        <taxon>Sclerodermatineae</taxon>
        <taxon>Pisolithaceae</taxon>
        <taxon>Pisolithus</taxon>
    </lineage>
</organism>
<feature type="compositionally biased region" description="Polar residues" evidence="1">
    <location>
        <begin position="309"/>
        <end position="323"/>
    </location>
</feature>
<name>A0A0C3PM92_PISTI</name>
<accession>A0A0C3PM92</accession>